<dbReference type="PROSITE" id="PS51257">
    <property type="entry name" value="PROKAR_LIPOPROTEIN"/>
    <property type="match status" value="1"/>
</dbReference>
<dbReference type="EMBL" id="QFPP01000962">
    <property type="protein sequence ID" value="PZQ54050.1"/>
    <property type="molecule type" value="Genomic_DNA"/>
</dbReference>
<feature type="non-terminal residue" evidence="1">
    <location>
        <position position="74"/>
    </location>
</feature>
<evidence type="ECO:0000313" key="1">
    <source>
        <dbReference type="EMBL" id="PZQ54050.1"/>
    </source>
</evidence>
<accession>A0A2W5QRF9</accession>
<dbReference type="Proteomes" id="UP000249135">
    <property type="component" value="Unassembled WGS sequence"/>
</dbReference>
<comment type="caution">
    <text evidence="1">The sequence shown here is derived from an EMBL/GenBank/DDBJ whole genome shotgun (WGS) entry which is preliminary data.</text>
</comment>
<dbReference type="AlphaFoldDB" id="A0A2W5QRF9"/>
<proteinExistence type="predicted"/>
<organism evidence="1 2">
    <name type="scientific">Variovorax paradoxus</name>
    <dbReference type="NCBI Taxonomy" id="34073"/>
    <lineage>
        <taxon>Bacteria</taxon>
        <taxon>Pseudomonadati</taxon>
        <taxon>Pseudomonadota</taxon>
        <taxon>Betaproteobacteria</taxon>
        <taxon>Burkholderiales</taxon>
        <taxon>Comamonadaceae</taxon>
        <taxon>Variovorax</taxon>
    </lineage>
</organism>
<sequence length="74" mass="7718">MAARAQPLRVLLVLGGLMAACRATGNQEAVIPLFLGAIASALAETDDSWQGRLRAQLVTLACFAVAAFSVEALF</sequence>
<evidence type="ECO:0000313" key="2">
    <source>
        <dbReference type="Proteomes" id="UP000249135"/>
    </source>
</evidence>
<name>A0A2W5QRF9_VARPD</name>
<reference evidence="1 2" key="1">
    <citation type="submission" date="2017-08" db="EMBL/GenBank/DDBJ databases">
        <title>Infants hospitalized years apart are colonized by the same room-sourced microbial strains.</title>
        <authorList>
            <person name="Brooks B."/>
            <person name="Olm M.R."/>
            <person name="Firek B.A."/>
            <person name="Baker R."/>
            <person name="Thomas B.C."/>
            <person name="Morowitz M.J."/>
            <person name="Banfield J.F."/>
        </authorList>
    </citation>
    <scope>NUCLEOTIDE SEQUENCE [LARGE SCALE GENOMIC DNA]</scope>
    <source>
        <strain evidence="1">S2_005_003_R2_41</strain>
    </source>
</reference>
<gene>
    <name evidence="1" type="ORF">DI563_32855</name>
</gene>
<protein>
    <submittedName>
        <fullName evidence="1">Uncharacterized protein</fullName>
    </submittedName>
</protein>